<organism evidence="4 5">
    <name type="scientific">Nepenthes gracilis</name>
    <name type="common">Slender pitcher plant</name>
    <dbReference type="NCBI Taxonomy" id="150966"/>
    <lineage>
        <taxon>Eukaryota</taxon>
        <taxon>Viridiplantae</taxon>
        <taxon>Streptophyta</taxon>
        <taxon>Embryophyta</taxon>
        <taxon>Tracheophyta</taxon>
        <taxon>Spermatophyta</taxon>
        <taxon>Magnoliopsida</taxon>
        <taxon>eudicotyledons</taxon>
        <taxon>Gunneridae</taxon>
        <taxon>Pentapetalae</taxon>
        <taxon>Caryophyllales</taxon>
        <taxon>Nepenthaceae</taxon>
        <taxon>Nepenthes</taxon>
    </lineage>
</organism>
<dbReference type="EMBL" id="BSYO01000013">
    <property type="protein sequence ID" value="GMH14240.1"/>
    <property type="molecule type" value="Genomic_DNA"/>
</dbReference>
<protein>
    <recommendedName>
        <fullName evidence="3">Jacalin-type lectin domain-containing protein</fullName>
    </recommendedName>
</protein>
<sequence>MTTEGPYGDQGGKSWDDGCHDVVREITLAYDQVIHSISVVYDDDGRPVEAEKHGGLGGTKTDKKMTITKRIRRWLKGSLEPKDTK</sequence>
<dbReference type="Gene3D" id="2.100.10.30">
    <property type="entry name" value="Jacalin-like lectin domain"/>
    <property type="match status" value="1"/>
</dbReference>
<comment type="similarity">
    <text evidence="1">Belongs to the jacalin lectin family.</text>
</comment>
<evidence type="ECO:0000256" key="1">
    <source>
        <dbReference type="ARBA" id="ARBA00006568"/>
    </source>
</evidence>
<evidence type="ECO:0000313" key="5">
    <source>
        <dbReference type="Proteomes" id="UP001279734"/>
    </source>
</evidence>
<dbReference type="Proteomes" id="UP001279734">
    <property type="component" value="Unassembled WGS sequence"/>
</dbReference>
<dbReference type="Pfam" id="PF01419">
    <property type="entry name" value="Jacalin"/>
    <property type="match status" value="1"/>
</dbReference>
<dbReference type="InterPro" id="IPR001229">
    <property type="entry name" value="Jacalin-like_lectin_dom"/>
</dbReference>
<reference evidence="4" key="1">
    <citation type="submission" date="2023-05" db="EMBL/GenBank/DDBJ databases">
        <title>Nepenthes gracilis genome sequencing.</title>
        <authorList>
            <person name="Fukushima K."/>
        </authorList>
    </citation>
    <scope>NUCLEOTIDE SEQUENCE</scope>
    <source>
        <strain evidence="4">SING2019-196</strain>
    </source>
</reference>
<dbReference type="InterPro" id="IPR036404">
    <property type="entry name" value="Jacalin-like_lectin_dom_sf"/>
</dbReference>
<dbReference type="GO" id="GO:0030246">
    <property type="term" value="F:carbohydrate binding"/>
    <property type="evidence" value="ECO:0007669"/>
    <property type="project" value="UniProtKB-KW"/>
</dbReference>
<evidence type="ECO:0000313" key="4">
    <source>
        <dbReference type="EMBL" id="GMH14240.1"/>
    </source>
</evidence>
<accession>A0AAD3SM12</accession>
<dbReference type="PROSITE" id="PS51752">
    <property type="entry name" value="JACALIN_LECTIN"/>
    <property type="match status" value="1"/>
</dbReference>
<feature type="domain" description="Jacalin-type lectin" evidence="3">
    <location>
        <begin position="1"/>
        <end position="85"/>
    </location>
</feature>
<evidence type="ECO:0000259" key="3">
    <source>
        <dbReference type="PROSITE" id="PS51752"/>
    </source>
</evidence>
<comment type="caution">
    <text evidence="4">The sequence shown here is derived from an EMBL/GenBank/DDBJ whole genome shotgun (WGS) entry which is preliminary data.</text>
</comment>
<dbReference type="SUPFAM" id="SSF51101">
    <property type="entry name" value="Mannose-binding lectins"/>
    <property type="match status" value="1"/>
</dbReference>
<keyword evidence="2" id="KW-0430">Lectin</keyword>
<evidence type="ECO:0000256" key="2">
    <source>
        <dbReference type="ARBA" id="ARBA00022734"/>
    </source>
</evidence>
<proteinExistence type="inferred from homology"/>
<keyword evidence="5" id="KW-1185">Reference proteome</keyword>
<gene>
    <name evidence="4" type="ORF">Nepgr_016081</name>
</gene>
<dbReference type="AlphaFoldDB" id="A0AAD3SM12"/>
<name>A0AAD3SM12_NEPGR</name>